<dbReference type="AlphaFoldDB" id="A0A5N5X728"/>
<feature type="compositionally biased region" description="Acidic residues" evidence="1">
    <location>
        <begin position="335"/>
        <end position="346"/>
    </location>
</feature>
<protein>
    <submittedName>
        <fullName evidence="2">Uncharacterized protein</fullName>
    </submittedName>
</protein>
<proteinExistence type="predicted"/>
<keyword evidence="3" id="KW-1185">Reference proteome</keyword>
<sequence>MAASEEAESRISDDPTPELRDLERHQIIKELIQATGAVKVDSATWADGDEDYLLTFGAFIREVDRTKTLKIWHSRTRPEHEENNSPKEEPRKRKPSTPAISGPSKTPRLAGSGLHMVEKADSPSSSVSTQTPKKKARRSNSAKELCLVRDRQTCLITKISEQVEVAHIYPYALGTPAYMERQTDFWKLLRTFWSKEKVDAWEQAELGVEGTESLHNLIDDRGTLKVEFHWFGKYDFTRKVSLEAPPIVPKGLDSGPGNARLWDCLTLEMIRSGDVLTFHTEDPNMYPLPSMDLLELQWAMQRVLALSGAAEARDEDIDPDWNMELDPCMVGQEVVVEEEEEEEEEREERRRR</sequence>
<name>A0A5N5X728_9EURO</name>
<gene>
    <name evidence="2" type="ORF">BDV29DRAFT_154562</name>
</gene>
<evidence type="ECO:0000256" key="1">
    <source>
        <dbReference type="SAM" id="MobiDB-lite"/>
    </source>
</evidence>
<dbReference type="OrthoDB" id="5416097at2759"/>
<feature type="compositionally biased region" description="Basic and acidic residues" evidence="1">
    <location>
        <begin position="76"/>
        <end position="91"/>
    </location>
</feature>
<dbReference type="Proteomes" id="UP000326565">
    <property type="component" value="Unassembled WGS sequence"/>
</dbReference>
<feature type="region of interest" description="Disordered" evidence="1">
    <location>
        <begin position="333"/>
        <end position="352"/>
    </location>
</feature>
<reference evidence="2 3" key="1">
    <citation type="submission" date="2019-04" db="EMBL/GenBank/DDBJ databases">
        <title>Friends and foes A comparative genomics study of 23 Aspergillus species from section Flavi.</title>
        <authorList>
            <consortium name="DOE Joint Genome Institute"/>
            <person name="Kjaerbolling I."/>
            <person name="Vesth T."/>
            <person name="Frisvad J.C."/>
            <person name="Nybo J.L."/>
            <person name="Theobald S."/>
            <person name="Kildgaard S."/>
            <person name="Isbrandt T."/>
            <person name="Kuo A."/>
            <person name="Sato A."/>
            <person name="Lyhne E.K."/>
            <person name="Kogle M.E."/>
            <person name="Wiebenga A."/>
            <person name="Kun R.S."/>
            <person name="Lubbers R.J."/>
            <person name="Makela M.R."/>
            <person name="Barry K."/>
            <person name="Chovatia M."/>
            <person name="Clum A."/>
            <person name="Daum C."/>
            <person name="Haridas S."/>
            <person name="He G."/>
            <person name="LaButti K."/>
            <person name="Lipzen A."/>
            <person name="Mondo S."/>
            <person name="Riley R."/>
            <person name="Salamov A."/>
            <person name="Simmons B.A."/>
            <person name="Magnuson J.K."/>
            <person name="Henrissat B."/>
            <person name="Mortensen U.H."/>
            <person name="Larsen T.O."/>
            <person name="Devries R.P."/>
            <person name="Grigoriev I.V."/>
            <person name="Machida M."/>
            <person name="Baker S.E."/>
            <person name="Andersen M.R."/>
        </authorList>
    </citation>
    <scope>NUCLEOTIDE SEQUENCE [LARGE SCALE GENOMIC DNA]</scope>
    <source>
        <strain evidence="2 3">CBS 151.66</strain>
    </source>
</reference>
<feature type="compositionally biased region" description="Basic and acidic residues" evidence="1">
    <location>
        <begin position="7"/>
        <end position="22"/>
    </location>
</feature>
<accession>A0A5N5X728</accession>
<feature type="region of interest" description="Disordered" evidence="1">
    <location>
        <begin position="1"/>
        <end position="22"/>
    </location>
</feature>
<evidence type="ECO:0000313" key="2">
    <source>
        <dbReference type="EMBL" id="KAB8076543.1"/>
    </source>
</evidence>
<dbReference type="EMBL" id="ML732179">
    <property type="protein sequence ID" value="KAB8076543.1"/>
    <property type="molecule type" value="Genomic_DNA"/>
</dbReference>
<evidence type="ECO:0000313" key="3">
    <source>
        <dbReference type="Proteomes" id="UP000326565"/>
    </source>
</evidence>
<feature type="compositionally biased region" description="Polar residues" evidence="1">
    <location>
        <begin position="122"/>
        <end position="131"/>
    </location>
</feature>
<feature type="region of interest" description="Disordered" evidence="1">
    <location>
        <begin position="74"/>
        <end position="142"/>
    </location>
</feature>
<organism evidence="2 3">
    <name type="scientific">Aspergillus leporis</name>
    <dbReference type="NCBI Taxonomy" id="41062"/>
    <lineage>
        <taxon>Eukaryota</taxon>
        <taxon>Fungi</taxon>
        <taxon>Dikarya</taxon>
        <taxon>Ascomycota</taxon>
        <taxon>Pezizomycotina</taxon>
        <taxon>Eurotiomycetes</taxon>
        <taxon>Eurotiomycetidae</taxon>
        <taxon>Eurotiales</taxon>
        <taxon>Aspergillaceae</taxon>
        <taxon>Aspergillus</taxon>
        <taxon>Aspergillus subgen. Circumdati</taxon>
    </lineage>
</organism>